<dbReference type="EMBL" id="CADCWL010000226">
    <property type="protein sequence ID" value="CAA9581585.1"/>
    <property type="molecule type" value="Genomic_DNA"/>
</dbReference>
<dbReference type="AlphaFoldDB" id="A0A6J4VS17"/>
<protein>
    <submittedName>
        <fullName evidence="1">Uncharacterized protein</fullName>
    </submittedName>
</protein>
<name>A0A6J4VS17_9BACT</name>
<accession>A0A6J4VS17</accession>
<proteinExistence type="predicted"/>
<gene>
    <name evidence="1" type="ORF">AVDCRST_MAG19-4009</name>
</gene>
<sequence>MAVLTGSGTLYDADENELGSVAYRIDHDADPDAPILAWSGEVNFDTTPDVPLEPGRYLLETGDGTRAEVEIAPSGAGSGAAGQLPFTGVGVLGADGG</sequence>
<evidence type="ECO:0000313" key="1">
    <source>
        <dbReference type="EMBL" id="CAA9581585.1"/>
    </source>
</evidence>
<reference evidence="1" key="1">
    <citation type="submission" date="2020-02" db="EMBL/GenBank/DDBJ databases">
        <authorList>
            <person name="Meier V. D."/>
        </authorList>
    </citation>
    <scope>NUCLEOTIDE SEQUENCE</scope>
    <source>
        <strain evidence="1">AVDCRST_MAG19</strain>
    </source>
</reference>
<organism evidence="1">
    <name type="scientific">uncultured Thermomicrobiales bacterium</name>
    <dbReference type="NCBI Taxonomy" id="1645740"/>
    <lineage>
        <taxon>Bacteria</taxon>
        <taxon>Pseudomonadati</taxon>
        <taxon>Thermomicrobiota</taxon>
        <taxon>Thermomicrobia</taxon>
        <taxon>Thermomicrobiales</taxon>
        <taxon>environmental samples</taxon>
    </lineage>
</organism>